<proteinExistence type="predicted"/>
<dbReference type="PROSITE" id="PS00198">
    <property type="entry name" value="4FE4S_FER_1"/>
    <property type="match status" value="1"/>
</dbReference>
<gene>
    <name evidence="2" type="ORF">METZ01_LOCUS332407</name>
</gene>
<evidence type="ECO:0000313" key="2">
    <source>
        <dbReference type="EMBL" id="SVC79553.1"/>
    </source>
</evidence>
<dbReference type="SUPFAM" id="SSF46548">
    <property type="entry name" value="alpha-helical ferredoxin"/>
    <property type="match status" value="1"/>
</dbReference>
<protein>
    <recommendedName>
        <fullName evidence="1">4Fe-4S ferredoxin-type domain-containing protein</fullName>
    </recommendedName>
</protein>
<dbReference type="InterPro" id="IPR017900">
    <property type="entry name" value="4Fe4S_Fe_S_CS"/>
</dbReference>
<dbReference type="InterPro" id="IPR009051">
    <property type="entry name" value="Helical_ferredxn"/>
</dbReference>
<dbReference type="Gene3D" id="1.10.1060.10">
    <property type="entry name" value="Alpha-helical ferredoxin"/>
    <property type="match status" value="1"/>
</dbReference>
<dbReference type="EMBL" id="UINC01111380">
    <property type="protein sequence ID" value="SVC79553.1"/>
    <property type="molecule type" value="Genomic_DNA"/>
</dbReference>
<dbReference type="AlphaFoldDB" id="A0A382Q1T0"/>
<dbReference type="Pfam" id="PF13183">
    <property type="entry name" value="Fer4_8"/>
    <property type="match status" value="1"/>
</dbReference>
<dbReference type="PROSITE" id="PS51379">
    <property type="entry name" value="4FE4S_FER_2"/>
    <property type="match status" value="1"/>
</dbReference>
<name>A0A382Q1T0_9ZZZZ</name>
<feature type="domain" description="4Fe-4S ferredoxin-type" evidence="1">
    <location>
        <begin position="1"/>
        <end position="32"/>
    </location>
</feature>
<sequence length="54" mass="5820">MLGLDYSVLQQCMHCGMCLPSCPTYADTLQERSSPRGRIALMRGVADGELAGSE</sequence>
<dbReference type="PANTHER" id="PTHR32479">
    <property type="entry name" value="GLYCOLATE OXIDASE IRON-SULFUR SUBUNIT"/>
    <property type="match status" value="1"/>
</dbReference>
<feature type="non-terminal residue" evidence="2">
    <location>
        <position position="54"/>
    </location>
</feature>
<evidence type="ECO:0000259" key="1">
    <source>
        <dbReference type="PROSITE" id="PS51379"/>
    </source>
</evidence>
<reference evidence="2" key="1">
    <citation type="submission" date="2018-05" db="EMBL/GenBank/DDBJ databases">
        <authorList>
            <person name="Lanie J.A."/>
            <person name="Ng W.-L."/>
            <person name="Kazmierczak K.M."/>
            <person name="Andrzejewski T.M."/>
            <person name="Davidsen T.M."/>
            <person name="Wayne K.J."/>
            <person name="Tettelin H."/>
            <person name="Glass J.I."/>
            <person name="Rusch D."/>
            <person name="Podicherti R."/>
            <person name="Tsui H.-C.T."/>
            <person name="Winkler M.E."/>
        </authorList>
    </citation>
    <scope>NUCLEOTIDE SEQUENCE</scope>
</reference>
<dbReference type="GO" id="GO:0051536">
    <property type="term" value="F:iron-sulfur cluster binding"/>
    <property type="evidence" value="ECO:0007669"/>
    <property type="project" value="InterPro"/>
</dbReference>
<organism evidence="2">
    <name type="scientific">marine metagenome</name>
    <dbReference type="NCBI Taxonomy" id="408172"/>
    <lineage>
        <taxon>unclassified sequences</taxon>
        <taxon>metagenomes</taxon>
        <taxon>ecological metagenomes</taxon>
    </lineage>
</organism>
<dbReference type="InterPro" id="IPR017896">
    <property type="entry name" value="4Fe4S_Fe-S-bd"/>
</dbReference>
<accession>A0A382Q1T0</accession>
<dbReference type="PANTHER" id="PTHR32479:SF17">
    <property type="entry name" value="GLYCOLATE OXIDASE IRON-SULFUR SUBUNIT"/>
    <property type="match status" value="1"/>
</dbReference>